<dbReference type="InterPro" id="IPR000217">
    <property type="entry name" value="Tubulin"/>
</dbReference>
<dbReference type="GO" id="GO:0005737">
    <property type="term" value="C:cytoplasm"/>
    <property type="evidence" value="ECO:0007669"/>
    <property type="project" value="UniProtKB-ARBA"/>
</dbReference>
<evidence type="ECO:0000256" key="7">
    <source>
        <dbReference type="ARBA" id="ARBA00015118"/>
    </source>
</evidence>
<keyword evidence="13" id="KW-0547">Nucleotide-binding</keyword>
<evidence type="ECO:0000256" key="20">
    <source>
        <dbReference type="SAM" id="MobiDB-lite"/>
    </source>
</evidence>
<dbReference type="PANTHER" id="PTHR11588">
    <property type="entry name" value="TUBULIN"/>
    <property type="match status" value="1"/>
</dbReference>
<dbReference type="GO" id="GO:0003924">
    <property type="term" value="F:GTPase activity"/>
    <property type="evidence" value="ECO:0007669"/>
    <property type="project" value="InterPro"/>
</dbReference>
<dbReference type="InterPro" id="IPR003008">
    <property type="entry name" value="Tubulin_FtsZ_GTPase"/>
</dbReference>
<dbReference type="Pfam" id="PF00091">
    <property type="entry name" value="Tubulin"/>
    <property type="match status" value="1"/>
</dbReference>
<dbReference type="FunFam" id="2.30.250.10:FF:000001">
    <property type="entry name" value="Aspartyl aminopeptidase 1"/>
    <property type="match status" value="1"/>
</dbReference>
<comment type="similarity">
    <text evidence="5">Belongs to the tubulin family.</text>
</comment>
<feature type="domain" description="Tubulin/FtsZ 2-layer sandwich" evidence="22">
    <location>
        <begin position="760"/>
        <end position="897"/>
    </location>
</feature>
<feature type="region of interest" description="Disordered" evidence="20">
    <location>
        <begin position="22"/>
        <end position="52"/>
    </location>
</feature>
<dbReference type="Gene3D" id="2.30.250.10">
    <property type="entry name" value="Aminopeptidase i, Domain 2"/>
    <property type="match status" value="1"/>
</dbReference>
<dbReference type="FunFam" id="1.10.287.600:FF:000002">
    <property type="entry name" value="Tubulin beta chain"/>
    <property type="match status" value="1"/>
</dbReference>
<evidence type="ECO:0000256" key="9">
    <source>
        <dbReference type="ARBA" id="ARBA00022490"/>
    </source>
</evidence>
<dbReference type="InterPro" id="IPR018316">
    <property type="entry name" value="Tubulin/FtsZ_2-layer-sand-dom"/>
</dbReference>
<evidence type="ECO:0000256" key="1">
    <source>
        <dbReference type="ARBA" id="ARBA00001946"/>
    </source>
</evidence>
<dbReference type="Pfam" id="PF03953">
    <property type="entry name" value="Tubulin_C"/>
    <property type="match status" value="1"/>
</dbReference>
<dbReference type="GO" id="GO:0006508">
    <property type="term" value="P:proteolysis"/>
    <property type="evidence" value="ECO:0007669"/>
    <property type="project" value="UniProtKB-KW"/>
</dbReference>
<evidence type="ECO:0000256" key="6">
    <source>
        <dbReference type="ARBA" id="ARBA00011395"/>
    </source>
</evidence>
<evidence type="ECO:0000313" key="24">
    <source>
        <dbReference type="Proteomes" id="UP001152747"/>
    </source>
</evidence>
<dbReference type="InterPro" id="IPR017975">
    <property type="entry name" value="Tubulin_CS"/>
</dbReference>
<evidence type="ECO:0000256" key="14">
    <source>
        <dbReference type="ARBA" id="ARBA00022801"/>
    </source>
</evidence>
<name>A0A9P1IJB5_9PELO</name>
<dbReference type="FunFam" id="3.30.1330.20:FF:000002">
    <property type="entry name" value="Tubulin beta chain"/>
    <property type="match status" value="1"/>
</dbReference>
<dbReference type="InterPro" id="IPR002453">
    <property type="entry name" value="Beta_tubulin"/>
</dbReference>
<comment type="subcellular location">
    <subcellularLocation>
        <location evidence="3">Cytoplasm</location>
        <location evidence="3">Cytoskeleton</location>
    </subcellularLocation>
</comment>
<keyword evidence="15" id="KW-0862">Zinc</keyword>
<dbReference type="Gene3D" id="3.30.1330.20">
    <property type="entry name" value="Tubulin/FtsZ, C-terminal domain"/>
    <property type="match status" value="1"/>
</dbReference>
<keyword evidence="19" id="KW-0206">Cytoskeleton</keyword>
<dbReference type="Proteomes" id="UP001152747">
    <property type="component" value="Unassembled WGS sequence"/>
</dbReference>
<keyword evidence="18" id="KW-0342">GTP-binding</keyword>
<evidence type="ECO:0000256" key="17">
    <source>
        <dbReference type="ARBA" id="ARBA00023049"/>
    </source>
</evidence>
<dbReference type="GO" id="GO:0005200">
    <property type="term" value="F:structural constituent of cytoskeleton"/>
    <property type="evidence" value="ECO:0007669"/>
    <property type="project" value="InterPro"/>
</dbReference>
<evidence type="ECO:0000256" key="13">
    <source>
        <dbReference type="ARBA" id="ARBA00022741"/>
    </source>
</evidence>
<evidence type="ECO:0000256" key="16">
    <source>
        <dbReference type="ARBA" id="ARBA00022842"/>
    </source>
</evidence>
<keyword evidence="11" id="KW-0493">Microtubule</keyword>
<dbReference type="SUPFAM" id="SSF52490">
    <property type="entry name" value="Tubulin nucleotide-binding domain-like"/>
    <property type="match status" value="1"/>
</dbReference>
<keyword evidence="17" id="KW-0482">Metalloprotease</keyword>
<organism evidence="23 24">
    <name type="scientific">Caenorhabditis angaria</name>
    <dbReference type="NCBI Taxonomy" id="860376"/>
    <lineage>
        <taxon>Eukaryota</taxon>
        <taxon>Metazoa</taxon>
        <taxon>Ecdysozoa</taxon>
        <taxon>Nematoda</taxon>
        <taxon>Chromadorea</taxon>
        <taxon>Rhabditida</taxon>
        <taxon>Rhabditina</taxon>
        <taxon>Rhabditomorpha</taxon>
        <taxon>Rhabditoidea</taxon>
        <taxon>Rhabditidae</taxon>
        <taxon>Peloderinae</taxon>
        <taxon>Caenorhabditis</taxon>
    </lineage>
</organism>
<keyword evidence="10" id="KW-0645">Protease</keyword>
<reference evidence="23" key="1">
    <citation type="submission" date="2022-11" db="EMBL/GenBank/DDBJ databases">
        <authorList>
            <person name="Kikuchi T."/>
        </authorList>
    </citation>
    <scope>NUCLEOTIDE SEQUENCE</scope>
    <source>
        <strain evidence="23">PS1010</strain>
    </source>
</reference>
<comment type="caution">
    <text evidence="23">The sequence shown here is derived from an EMBL/GenBank/DDBJ whole genome shotgun (WGS) entry which is preliminary data.</text>
</comment>
<feature type="region of interest" description="Disordered" evidence="20">
    <location>
        <begin position="941"/>
        <end position="963"/>
    </location>
</feature>
<evidence type="ECO:0000256" key="12">
    <source>
        <dbReference type="ARBA" id="ARBA00022723"/>
    </source>
</evidence>
<dbReference type="FunFam" id="3.40.50.1440:FF:000003">
    <property type="entry name" value="Tubulin beta chain"/>
    <property type="match status" value="1"/>
</dbReference>
<evidence type="ECO:0000256" key="5">
    <source>
        <dbReference type="ARBA" id="ARBA00009636"/>
    </source>
</evidence>
<dbReference type="Gene3D" id="3.40.630.10">
    <property type="entry name" value="Zn peptidases"/>
    <property type="match status" value="1"/>
</dbReference>
<dbReference type="EMBL" id="CANHGI010000003">
    <property type="protein sequence ID" value="CAI5445146.1"/>
    <property type="molecule type" value="Genomic_DNA"/>
</dbReference>
<gene>
    <name evidence="23" type="ORF">CAMP_LOCUS7783</name>
</gene>
<dbReference type="PRINTS" id="PR01163">
    <property type="entry name" value="BETATUBULIN"/>
</dbReference>
<proteinExistence type="inferred from homology"/>
<dbReference type="InterPro" id="IPR023358">
    <property type="entry name" value="Peptidase_M18_dom2"/>
</dbReference>
<evidence type="ECO:0000313" key="23">
    <source>
        <dbReference type="EMBL" id="CAI5445146.1"/>
    </source>
</evidence>
<dbReference type="GO" id="GO:0005874">
    <property type="term" value="C:microtubule"/>
    <property type="evidence" value="ECO:0007669"/>
    <property type="project" value="UniProtKB-KW"/>
</dbReference>
<keyword evidence="12" id="KW-0479">Metal-binding</keyword>
<feature type="compositionally biased region" description="Basic and acidic residues" evidence="20">
    <location>
        <begin position="25"/>
        <end position="40"/>
    </location>
</feature>
<dbReference type="InterPro" id="IPR023123">
    <property type="entry name" value="Tubulin_C"/>
</dbReference>
<evidence type="ECO:0000256" key="3">
    <source>
        <dbReference type="ARBA" id="ARBA00004245"/>
    </source>
</evidence>
<dbReference type="CDD" id="cd05658">
    <property type="entry name" value="M18_DAP"/>
    <property type="match status" value="1"/>
</dbReference>
<evidence type="ECO:0000256" key="19">
    <source>
        <dbReference type="ARBA" id="ARBA00023212"/>
    </source>
</evidence>
<dbReference type="Pfam" id="PF02127">
    <property type="entry name" value="Peptidase_M18"/>
    <property type="match status" value="1"/>
</dbReference>
<keyword evidence="8" id="KW-0031">Aminopeptidase</keyword>
<protein>
    <recommendedName>
        <fullName evidence="7">Aspartyl aminopeptidase</fullName>
    </recommendedName>
</protein>
<dbReference type="SUPFAM" id="SSF55307">
    <property type="entry name" value="Tubulin C-terminal domain-like"/>
    <property type="match status" value="1"/>
</dbReference>
<sequence length="963" mass="106732">MKKNNRLSKKLQSLKLCGCSLTNKTKSDKEDSYQKKDQTKDKRKMSLKPSSPEIKKAAQEFVSYLNKAVTPFHAVEEIKTRLTKAGFQELDEKNTWDIKPKTKYFVTKNRSAILAFAVGGAYKPGNGFSIVVGHTDSPCLRVKPISKQTKDKFLQVGVSTYGGGIWRTWFDRDLTVAGQVIVNTSTGLVHKTIDVKKPILFIPNLAIHLETDRTTFKPNTELELRPILETLAAAGIVGKTNDEPSTDPRNIVSNHHIQFLEVIAKEAGCKPEEIVDLDLYLYDTQPAAVVGVEEEFIAGARLDNQVGTYTAITGLLTSLEDASFESEPNIRIAACFDNEEVGSATAQGAGSSITEYVLRRLAVGGSTTSFEEAIAKSYLISADQAHAAHPNYSDKHEQNHRPAFHGGVVVKINVNQKYATTSSTHATLKQIAFEAEVPLQDFVVRNDSPCGSTVGPILSTRLGLQTIDVGCPQLAMHSIREFADTSSIYNAVKLFAKFYNRLPTILSSFHLAVKMREIVHVQAGQCGNQIGSKFWEVISDEHGIQPDGTFKGESELQLERIDVYYNEANQGKYVPRAVLVDLEPGTMDSVRAGPFGQLFRPDNFVFGQSGAGNNWAKGHYTEGAELVDNVLDVIRKEAEGCDCLQGFQLTHSLGGGTGSGMGTLLISKIREEYPDRIMSSFSVVPSPKVSDTVVEPYNATLSVHQLVENTDETYCIDNEALYDICYRTLKLTNPTYGDLNHLVSLTMSGVTTCLRFPGQLNADLRKLAVNMVPFPRLHFFMPGFAPLSAKGTQAYRALTVAELTQQMFDAKNMMAACDPRHGRYLTVAAMFRGRMSMREVDEQMLNVQNKNSSYFVEWIPNNVKTAVCDIPPRGLKMAATFVGNSTAIQELFKRISEQFTAMFRRKAFLHWYTGEGMDEMEFTEAESNMNDLISEYQQYQEATAEDDGEGYVDGEGESYEAEQ</sequence>
<dbReference type="Gene3D" id="1.10.287.600">
    <property type="entry name" value="Helix hairpin bin"/>
    <property type="match status" value="1"/>
</dbReference>
<evidence type="ECO:0000256" key="2">
    <source>
        <dbReference type="ARBA" id="ARBA00001947"/>
    </source>
</evidence>
<dbReference type="Gene3D" id="3.40.50.1440">
    <property type="entry name" value="Tubulin/FtsZ, GTPase domain"/>
    <property type="match status" value="1"/>
</dbReference>
<evidence type="ECO:0000259" key="21">
    <source>
        <dbReference type="SMART" id="SM00864"/>
    </source>
</evidence>
<dbReference type="SMART" id="SM00865">
    <property type="entry name" value="Tubulin_C"/>
    <property type="match status" value="1"/>
</dbReference>
<keyword evidence="14" id="KW-0378">Hydrolase</keyword>
<comment type="cofactor">
    <cofactor evidence="1">
        <name>Mg(2+)</name>
        <dbReference type="ChEBI" id="CHEBI:18420"/>
    </cofactor>
</comment>
<evidence type="ECO:0000256" key="8">
    <source>
        <dbReference type="ARBA" id="ARBA00022438"/>
    </source>
</evidence>
<dbReference type="InterPro" id="IPR001948">
    <property type="entry name" value="Peptidase_M18"/>
</dbReference>
<dbReference type="InterPro" id="IPR037103">
    <property type="entry name" value="Tubulin/FtsZ-like_C"/>
</dbReference>
<dbReference type="InterPro" id="IPR036525">
    <property type="entry name" value="Tubulin/FtsZ_GTPase_sf"/>
</dbReference>
<feature type="compositionally biased region" description="Acidic residues" evidence="20">
    <location>
        <begin position="943"/>
        <end position="963"/>
    </location>
</feature>
<dbReference type="OrthoDB" id="1662883at2759"/>
<accession>A0A9P1IJB5</accession>
<dbReference type="AlphaFoldDB" id="A0A9P1IJB5"/>
<evidence type="ECO:0000259" key="22">
    <source>
        <dbReference type="SMART" id="SM00865"/>
    </source>
</evidence>
<evidence type="ECO:0000256" key="18">
    <source>
        <dbReference type="ARBA" id="ARBA00023134"/>
    </source>
</evidence>
<comment type="cofactor">
    <cofactor evidence="2">
        <name>Zn(2+)</name>
        <dbReference type="ChEBI" id="CHEBI:29105"/>
    </cofactor>
</comment>
<dbReference type="GO" id="GO:0008237">
    <property type="term" value="F:metallopeptidase activity"/>
    <property type="evidence" value="ECO:0007669"/>
    <property type="project" value="UniProtKB-KW"/>
</dbReference>
<dbReference type="GO" id="GO:0000226">
    <property type="term" value="P:microtubule cytoskeleton organization"/>
    <property type="evidence" value="ECO:0007669"/>
    <property type="project" value="UniProtKB-ARBA"/>
</dbReference>
<dbReference type="SUPFAM" id="SSF101821">
    <property type="entry name" value="Aminopeptidase/glucanase lid domain"/>
    <property type="match status" value="1"/>
</dbReference>
<dbReference type="SUPFAM" id="SSF53187">
    <property type="entry name" value="Zn-dependent exopeptidases"/>
    <property type="match status" value="1"/>
</dbReference>
<evidence type="ECO:0000256" key="15">
    <source>
        <dbReference type="ARBA" id="ARBA00022833"/>
    </source>
</evidence>
<evidence type="ECO:0000256" key="11">
    <source>
        <dbReference type="ARBA" id="ARBA00022701"/>
    </source>
</evidence>
<evidence type="ECO:0000256" key="10">
    <source>
        <dbReference type="ARBA" id="ARBA00022670"/>
    </source>
</evidence>
<dbReference type="GO" id="GO:0004177">
    <property type="term" value="F:aminopeptidase activity"/>
    <property type="evidence" value="ECO:0007669"/>
    <property type="project" value="UniProtKB-KW"/>
</dbReference>
<dbReference type="SMART" id="SM00864">
    <property type="entry name" value="Tubulin"/>
    <property type="match status" value="1"/>
</dbReference>
<dbReference type="GO" id="GO:0008270">
    <property type="term" value="F:zinc ion binding"/>
    <property type="evidence" value="ECO:0007669"/>
    <property type="project" value="InterPro"/>
</dbReference>
<evidence type="ECO:0000256" key="4">
    <source>
        <dbReference type="ARBA" id="ARBA00008290"/>
    </source>
</evidence>
<comment type="subunit">
    <text evidence="6">Tetrahedron-shaped homododecamer built from six homodimers.</text>
</comment>
<dbReference type="NCBIfam" id="NF002759">
    <property type="entry name" value="PRK02813.1"/>
    <property type="match status" value="1"/>
</dbReference>
<keyword evidence="16" id="KW-0460">Magnesium</keyword>
<dbReference type="GO" id="GO:0005525">
    <property type="term" value="F:GTP binding"/>
    <property type="evidence" value="ECO:0007669"/>
    <property type="project" value="UniProtKB-KW"/>
</dbReference>
<dbReference type="CDD" id="cd02187">
    <property type="entry name" value="beta_tubulin"/>
    <property type="match status" value="1"/>
</dbReference>
<comment type="similarity">
    <text evidence="4">Belongs to the peptidase M18 family.</text>
</comment>
<keyword evidence="24" id="KW-1185">Reference proteome</keyword>
<keyword evidence="9" id="KW-0963">Cytoplasm</keyword>
<dbReference type="PRINTS" id="PR01161">
    <property type="entry name" value="TUBULIN"/>
</dbReference>
<dbReference type="PROSITE" id="PS00227">
    <property type="entry name" value="TUBULIN"/>
    <property type="match status" value="1"/>
</dbReference>
<feature type="domain" description="Tubulin/FtsZ GTPase" evidence="21">
    <location>
        <begin position="561"/>
        <end position="758"/>
    </location>
</feature>
<dbReference type="InterPro" id="IPR008280">
    <property type="entry name" value="Tub_FtsZ_C"/>
</dbReference>